<dbReference type="Proteomes" id="UP001597391">
    <property type="component" value="Unassembled WGS sequence"/>
</dbReference>
<sequence length="321" mass="33864">MNTQLPEHQPLVSVSRGGVIESVHYGSLTVIATDGSQITRIGGPGAPMYARSSLKPLQALAMVRAGFTGTEEQVALACASHSGEQFHLDTALSVLHAHGLTEAHLQNTPDLPIGVHAHPAAIKAGNEKSSLQQNCSGKHAAMLATCVINGWSLEDYLDPQHPLQRQIRATIEEVCGEAASNVTIDGCGAPLFYLSLDAMVRGFAHIATTAQNAPDSAEAVVYTAISSRPELVGGTDRDVTDMMRAFPRLITKDGAEAVQVGAFADGRAFALKISDGGARGRTAATLRVLELLGHTDKELTEKHWPTVLGHGEQVGEVAALF</sequence>
<dbReference type="PANTHER" id="PTHR42110:SF1">
    <property type="entry name" value="L-ASPARAGINASE, PUTATIVE (AFU_ORTHOLOGUE AFUA_3G11890)-RELATED"/>
    <property type="match status" value="1"/>
</dbReference>
<protein>
    <submittedName>
        <fullName evidence="1">Asparaginase</fullName>
    </submittedName>
</protein>
<proteinExistence type="predicted"/>
<keyword evidence="2" id="KW-1185">Reference proteome</keyword>
<evidence type="ECO:0000313" key="2">
    <source>
        <dbReference type="Proteomes" id="UP001597391"/>
    </source>
</evidence>
<organism evidence="1 2">
    <name type="scientific">Populibacterium corticicola</name>
    <dbReference type="NCBI Taxonomy" id="1812826"/>
    <lineage>
        <taxon>Bacteria</taxon>
        <taxon>Bacillati</taxon>
        <taxon>Actinomycetota</taxon>
        <taxon>Actinomycetes</taxon>
        <taxon>Micrococcales</taxon>
        <taxon>Jonesiaceae</taxon>
        <taxon>Populibacterium</taxon>
    </lineage>
</organism>
<reference evidence="2" key="1">
    <citation type="journal article" date="2019" name="Int. J. Syst. Evol. Microbiol.">
        <title>The Global Catalogue of Microorganisms (GCM) 10K type strain sequencing project: providing services to taxonomists for standard genome sequencing and annotation.</title>
        <authorList>
            <consortium name="The Broad Institute Genomics Platform"/>
            <consortium name="The Broad Institute Genome Sequencing Center for Infectious Disease"/>
            <person name="Wu L."/>
            <person name="Ma J."/>
        </authorList>
    </citation>
    <scope>NUCLEOTIDE SEQUENCE [LARGE SCALE GENOMIC DNA]</scope>
    <source>
        <strain evidence="2">KCTC 33576</strain>
    </source>
</reference>
<name>A0ABW5XE54_9MICO</name>
<evidence type="ECO:0000313" key="1">
    <source>
        <dbReference type="EMBL" id="MFD2839669.1"/>
    </source>
</evidence>
<dbReference type="RefSeq" id="WP_377465174.1">
    <property type="nucleotide sequence ID" value="NZ_JBHUOP010000001.1"/>
</dbReference>
<comment type="caution">
    <text evidence="1">The sequence shown here is derived from an EMBL/GenBank/DDBJ whole genome shotgun (WGS) entry which is preliminary data.</text>
</comment>
<dbReference type="InterPro" id="IPR010349">
    <property type="entry name" value="Asparaginase_II"/>
</dbReference>
<dbReference type="Pfam" id="PF06089">
    <property type="entry name" value="Asparaginase_II"/>
    <property type="match status" value="1"/>
</dbReference>
<accession>A0ABW5XE54</accession>
<gene>
    <name evidence="1" type="ORF">ACFSYH_03695</name>
</gene>
<dbReference type="PANTHER" id="PTHR42110">
    <property type="entry name" value="L-ASPARAGINASE, PUTATIVE (AFU_ORTHOLOGUE AFUA_3G11890)-RELATED"/>
    <property type="match status" value="1"/>
</dbReference>
<dbReference type="EMBL" id="JBHUOP010000001">
    <property type="protein sequence ID" value="MFD2839669.1"/>
    <property type="molecule type" value="Genomic_DNA"/>
</dbReference>